<evidence type="ECO:0000313" key="4">
    <source>
        <dbReference type="Proteomes" id="UP000886520"/>
    </source>
</evidence>
<dbReference type="GO" id="GO:0016747">
    <property type="term" value="F:acyltransferase activity, transferring groups other than amino-acyl groups"/>
    <property type="evidence" value="ECO:0007669"/>
    <property type="project" value="TreeGrafter"/>
</dbReference>
<dbReference type="Gene3D" id="3.30.559.10">
    <property type="entry name" value="Chloramphenicol acetyltransferase-like domain"/>
    <property type="match status" value="1"/>
</dbReference>
<keyword evidence="2" id="KW-0808">Transferase</keyword>
<keyword evidence="4" id="KW-1185">Reference proteome</keyword>
<comment type="similarity">
    <text evidence="1">Belongs to the plant acyltransferase family.</text>
</comment>
<sequence length="231" mass="25965">MPHKLIQARKRTEQPETTRLHRGTATRFRFTMGALEDLRASVSLPGQLERCSRNVALVALLWKGFARVRLEVQGLPRSHELDLAVPMNMRTRGLSEGYMGNGLCRLSVPATLQELCDNQLCYVVDKIKRTLEGLDLWESLQSMMDQIELHLRNGLTPYKVGLTMTSLVALPFYDTDCGWGSPTYVGRPSQHLTSSCIIMGHPMAQAWNVLVVFSSLGEHACFQETIAKYIS</sequence>
<dbReference type="PANTHER" id="PTHR31642:SF310">
    <property type="entry name" value="FATTY ALCOHOL:CAFFEOYL-COA ACYLTRANSFERASE"/>
    <property type="match status" value="1"/>
</dbReference>
<accession>A0A9D4UCV0</accession>
<dbReference type="Proteomes" id="UP000886520">
    <property type="component" value="Chromosome 19"/>
</dbReference>
<reference evidence="3" key="1">
    <citation type="submission" date="2021-01" db="EMBL/GenBank/DDBJ databases">
        <title>Adiantum capillus-veneris genome.</title>
        <authorList>
            <person name="Fang Y."/>
            <person name="Liao Q."/>
        </authorList>
    </citation>
    <scope>NUCLEOTIDE SEQUENCE</scope>
    <source>
        <strain evidence="3">H3</strain>
        <tissue evidence="3">Leaf</tissue>
    </source>
</reference>
<dbReference type="OrthoDB" id="1932220at2759"/>
<dbReference type="EMBL" id="JABFUD020000019">
    <property type="protein sequence ID" value="KAI5065683.1"/>
    <property type="molecule type" value="Genomic_DNA"/>
</dbReference>
<proteinExistence type="inferred from homology"/>
<comment type="caution">
    <text evidence="3">The sequence shown here is derived from an EMBL/GenBank/DDBJ whole genome shotgun (WGS) entry which is preliminary data.</text>
</comment>
<dbReference type="GO" id="GO:0044550">
    <property type="term" value="P:secondary metabolite biosynthetic process"/>
    <property type="evidence" value="ECO:0007669"/>
    <property type="project" value="TreeGrafter"/>
</dbReference>
<name>A0A9D4UCV0_ADICA</name>
<evidence type="ECO:0000256" key="2">
    <source>
        <dbReference type="ARBA" id="ARBA00022679"/>
    </source>
</evidence>
<dbReference type="Pfam" id="PF02458">
    <property type="entry name" value="Transferase"/>
    <property type="match status" value="1"/>
</dbReference>
<organism evidence="3 4">
    <name type="scientific">Adiantum capillus-veneris</name>
    <name type="common">Maidenhair fern</name>
    <dbReference type="NCBI Taxonomy" id="13818"/>
    <lineage>
        <taxon>Eukaryota</taxon>
        <taxon>Viridiplantae</taxon>
        <taxon>Streptophyta</taxon>
        <taxon>Embryophyta</taxon>
        <taxon>Tracheophyta</taxon>
        <taxon>Polypodiopsida</taxon>
        <taxon>Polypodiidae</taxon>
        <taxon>Polypodiales</taxon>
        <taxon>Pteridineae</taxon>
        <taxon>Pteridaceae</taxon>
        <taxon>Vittarioideae</taxon>
        <taxon>Adiantum</taxon>
    </lineage>
</organism>
<dbReference type="AlphaFoldDB" id="A0A9D4UCV0"/>
<protein>
    <submittedName>
        <fullName evidence="3">Uncharacterized protein</fullName>
    </submittedName>
</protein>
<gene>
    <name evidence="3" type="ORF">GOP47_0020378</name>
</gene>
<dbReference type="PANTHER" id="PTHR31642">
    <property type="entry name" value="TRICHOTHECENE 3-O-ACETYLTRANSFERASE"/>
    <property type="match status" value="1"/>
</dbReference>
<evidence type="ECO:0000256" key="1">
    <source>
        <dbReference type="ARBA" id="ARBA00009861"/>
    </source>
</evidence>
<dbReference type="InterPro" id="IPR050317">
    <property type="entry name" value="Plant_Fungal_Acyltransferase"/>
</dbReference>
<evidence type="ECO:0000313" key="3">
    <source>
        <dbReference type="EMBL" id="KAI5065683.1"/>
    </source>
</evidence>
<dbReference type="InterPro" id="IPR023213">
    <property type="entry name" value="CAT-like_dom_sf"/>
</dbReference>